<reference evidence="1" key="1">
    <citation type="submission" date="2020-09" db="EMBL/GenBank/DDBJ databases">
        <title>Genome-Enabled Discovery of Anthraquinone Biosynthesis in Senna tora.</title>
        <authorList>
            <person name="Kang S.-H."/>
            <person name="Pandey R.P."/>
            <person name="Lee C.-M."/>
            <person name="Sim J.-S."/>
            <person name="Jeong J.-T."/>
            <person name="Choi B.-S."/>
            <person name="Jung M."/>
            <person name="Ginzburg D."/>
            <person name="Zhao K."/>
            <person name="Won S.Y."/>
            <person name="Oh T.-J."/>
            <person name="Yu Y."/>
            <person name="Kim N.-H."/>
            <person name="Lee O.R."/>
            <person name="Lee T.-H."/>
            <person name="Bashyal P."/>
            <person name="Kim T.-S."/>
            <person name="Lee W.-H."/>
            <person name="Kawkins C."/>
            <person name="Kim C.-K."/>
            <person name="Kim J.S."/>
            <person name="Ahn B.O."/>
            <person name="Rhee S.Y."/>
            <person name="Sohng J.K."/>
        </authorList>
    </citation>
    <scope>NUCLEOTIDE SEQUENCE</scope>
    <source>
        <tissue evidence="1">Leaf</tissue>
    </source>
</reference>
<proteinExistence type="predicted"/>
<accession>A0A834W8W1</accession>
<gene>
    <name evidence="1" type="ORF">G2W53_035037</name>
</gene>
<evidence type="ECO:0000313" key="2">
    <source>
        <dbReference type="Proteomes" id="UP000634136"/>
    </source>
</evidence>
<dbReference type="AlphaFoldDB" id="A0A834W8W1"/>
<protein>
    <submittedName>
        <fullName evidence="1">Uncharacterized protein</fullName>
    </submittedName>
</protein>
<name>A0A834W8W1_9FABA</name>
<dbReference type="Proteomes" id="UP000634136">
    <property type="component" value="Unassembled WGS sequence"/>
</dbReference>
<evidence type="ECO:0000313" key="1">
    <source>
        <dbReference type="EMBL" id="KAF7808294.1"/>
    </source>
</evidence>
<comment type="caution">
    <text evidence="1">The sequence shown here is derived from an EMBL/GenBank/DDBJ whole genome shotgun (WGS) entry which is preliminary data.</text>
</comment>
<sequence length="42" mass="4824">MESAMYPKHTVRITEWVSGVGNREQRLDLGEMREHLKVPGGK</sequence>
<keyword evidence="2" id="KW-1185">Reference proteome</keyword>
<dbReference type="EMBL" id="JAAIUW010000011">
    <property type="protein sequence ID" value="KAF7808294.1"/>
    <property type="molecule type" value="Genomic_DNA"/>
</dbReference>
<organism evidence="1 2">
    <name type="scientific">Senna tora</name>
    <dbReference type="NCBI Taxonomy" id="362788"/>
    <lineage>
        <taxon>Eukaryota</taxon>
        <taxon>Viridiplantae</taxon>
        <taxon>Streptophyta</taxon>
        <taxon>Embryophyta</taxon>
        <taxon>Tracheophyta</taxon>
        <taxon>Spermatophyta</taxon>
        <taxon>Magnoliopsida</taxon>
        <taxon>eudicotyledons</taxon>
        <taxon>Gunneridae</taxon>
        <taxon>Pentapetalae</taxon>
        <taxon>rosids</taxon>
        <taxon>fabids</taxon>
        <taxon>Fabales</taxon>
        <taxon>Fabaceae</taxon>
        <taxon>Caesalpinioideae</taxon>
        <taxon>Cassia clade</taxon>
        <taxon>Senna</taxon>
    </lineage>
</organism>